<reference evidence="1 2" key="1">
    <citation type="submission" date="2023-03" db="EMBL/GenBank/DDBJ databases">
        <title>Comparative genome and transcriptome analysis combination mining strategies for increasing vitamin B12 production of Ensifer adhaerens strain.</title>
        <authorList>
            <person name="Yongheng L."/>
        </authorList>
    </citation>
    <scope>NUCLEOTIDE SEQUENCE [LARGE SCALE GENOMIC DNA]</scope>
    <source>
        <strain evidence="1 2">Casida A-T305</strain>
    </source>
</reference>
<accession>A0ABY8HDP8</accession>
<evidence type="ECO:0000313" key="2">
    <source>
        <dbReference type="Proteomes" id="UP001214094"/>
    </source>
</evidence>
<proteinExistence type="predicted"/>
<sequence>MMHSTPSPSVLPAAFTAKRAAAYSVRGYTMGAIKDGWWAFVPGQQAKPNDDLVDELCIAHTKSGRTLLRFLRKGRVPGTWDLLSVTGDPLLDQELLWAERVIWLEPHKITHTEIAECLAIEAAKVAE</sequence>
<dbReference type="RefSeq" id="WP_034797752.1">
    <property type="nucleotide sequence ID" value="NZ_CP015880.1"/>
</dbReference>
<dbReference type="EMBL" id="CP121308">
    <property type="protein sequence ID" value="WFP89655.1"/>
    <property type="molecule type" value="Genomic_DNA"/>
</dbReference>
<dbReference type="GeneID" id="29519247"/>
<dbReference type="Proteomes" id="UP001214094">
    <property type="component" value="Chromosome"/>
</dbReference>
<evidence type="ECO:0000313" key="1">
    <source>
        <dbReference type="EMBL" id="WFP89655.1"/>
    </source>
</evidence>
<gene>
    <name evidence="1" type="ORF">P4B07_13930</name>
</gene>
<protein>
    <submittedName>
        <fullName evidence="1">Uncharacterized protein</fullName>
    </submittedName>
</protein>
<keyword evidence="2" id="KW-1185">Reference proteome</keyword>
<organism evidence="1 2">
    <name type="scientific">Ensifer adhaerens</name>
    <name type="common">Sinorhizobium morelense</name>
    <dbReference type="NCBI Taxonomy" id="106592"/>
    <lineage>
        <taxon>Bacteria</taxon>
        <taxon>Pseudomonadati</taxon>
        <taxon>Pseudomonadota</taxon>
        <taxon>Alphaproteobacteria</taxon>
        <taxon>Hyphomicrobiales</taxon>
        <taxon>Rhizobiaceae</taxon>
        <taxon>Sinorhizobium/Ensifer group</taxon>
        <taxon>Ensifer</taxon>
    </lineage>
</organism>
<name>A0ABY8HDP8_ENSAD</name>